<evidence type="ECO:0000256" key="1">
    <source>
        <dbReference type="SAM" id="MobiDB-lite"/>
    </source>
</evidence>
<dbReference type="AlphaFoldDB" id="A0A543KMC0"/>
<dbReference type="EMBL" id="VFPU01000001">
    <property type="protein sequence ID" value="TQM96222.1"/>
    <property type="molecule type" value="Genomic_DNA"/>
</dbReference>
<dbReference type="InterPro" id="IPR043737">
    <property type="entry name" value="DUF5682"/>
</dbReference>
<evidence type="ECO:0000313" key="2">
    <source>
        <dbReference type="EMBL" id="TQM96222.1"/>
    </source>
</evidence>
<sequence length="750" mass="79892">MAAQVSVLGIRHHGPGSARSVLSALEELQPEAVVIEGMPELERLLPLAGHPDLVPPVAGLVYVKDTPSRAVFSPMAVFSPEWVAMRWALARDVPVRFADLAAVHWLALEEDDGSGEEAPVRPHPEDLPVPTRRDPIARLAAAAGYGDPERWWDDVVEHRPGSGLAAFDALREAIAEVRADDEIDRETLLREASMRQVVRSVVRSGAERVAVVCGAYHAPVVAPATTTVSADAALLKGLPRVRVEATWAPWTAERLATASGYGAGVASPGWYAHLHSTWAGPRPDDVVPSWLVRVARQLRGEQLDAPTASVVEAARLADALGALRGRPSVGLEELTDATQAVLCEGSDLPLRLIHDDLVVGHELGSVPEDAPSVPLAADLTRQQRSLRLRVSATAQTVVLDLRTDAGRARSTLLHRLRLLGIDWGSEADAGRTTGTFKEAWELEWRPELAVAVIAASIYGTTVESAAAARVARLAEEAPDLSALASLVQACLLADLPGALGTVLEQLARQTALQHDTLALLGTVEPLARTARYGDVRGVDGSRVREILDAVVVRACVGLRAALTGLDDVAADVARTAVESAQHGIGLLDDETLLQPWHAALADLAGDDAVHGSLAGRLTRILLDSGRLGTDEAVVRMSQRLSPASPAAGGAAWLDGFLAGDAALLLHDDELLGIVDAWVGEIREETFEDLLPLLRRTFSRYERPARRQLGEHLQRLGSGGARRTGGLDLDVDRALPAVHRVAALIGLEGAR</sequence>
<feature type="compositionally biased region" description="Basic and acidic residues" evidence="1">
    <location>
        <begin position="118"/>
        <end position="131"/>
    </location>
</feature>
<dbReference type="Pfam" id="PF18934">
    <property type="entry name" value="DUF5682"/>
    <property type="match status" value="1"/>
</dbReference>
<feature type="region of interest" description="Disordered" evidence="1">
    <location>
        <begin position="112"/>
        <end position="131"/>
    </location>
</feature>
<name>A0A543KMC0_9MICO</name>
<accession>A0A543KMC0</accession>
<evidence type="ECO:0000313" key="3">
    <source>
        <dbReference type="Proteomes" id="UP000315133"/>
    </source>
</evidence>
<reference evidence="2 3" key="1">
    <citation type="submission" date="2019-06" db="EMBL/GenBank/DDBJ databases">
        <title>Sequencing the genomes of 1000 actinobacteria strains.</title>
        <authorList>
            <person name="Klenk H.-P."/>
        </authorList>
    </citation>
    <scope>NUCLEOTIDE SEQUENCE [LARGE SCALE GENOMIC DNA]</scope>
    <source>
        <strain evidence="2 3">DSM 12362</strain>
    </source>
</reference>
<keyword evidence="3" id="KW-1185">Reference proteome</keyword>
<gene>
    <name evidence="2" type="ORF">FB476_1086</name>
</gene>
<protein>
    <submittedName>
        <fullName evidence="2">Uncharacterized protein</fullName>
    </submittedName>
</protein>
<organism evidence="2 3">
    <name type="scientific">Ornithinimicrobium humiphilum</name>
    <dbReference type="NCBI Taxonomy" id="125288"/>
    <lineage>
        <taxon>Bacteria</taxon>
        <taxon>Bacillati</taxon>
        <taxon>Actinomycetota</taxon>
        <taxon>Actinomycetes</taxon>
        <taxon>Micrococcales</taxon>
        <taxon>Ornithinimicrobiaceae</taxon>
        <taxon>Ornithinimicrobium</taxon>
    </lineage>
</organism>
<dbReference type="RefSeq" id="WP_141817872.1">
    <property type="nucleotide sequence ID" value="NZ_BAAAIL010000003.1"/>
</dbReference>
<proteinExistence type="predicted"/>
<comment type="caution">
    <text evidence="2">The sequence shown here is derived from an EMBL/GenBank/DDBJ whole genome shotgun (WGS) entry which is preliminary data.</text>
</comment>
<dbReference type="OrthoDB" id="9768066at2"/>
<dbReference type="Proteomes" id="UP000315133">
    <property type="component" value="Unassembled WGS sequence"/>
</dbReference>